<dbReference type="InterPro" id="IPR001356">
    <property type="entry name" value="HD"/>
</dbReference>
<reference evidence="11" key="2">
    <citation type="submission" date="2023-05" db="EMBL/GenBank/DDBJ databases">
        <authorList>
            <person name="Kostyuchenko R.P."/>
        </authorList>
    </citation>
    <scope>NUCLEOTIDE SEQUENCE</scope>
</reference>
<name>A0AA49K4Z3_9ANNE</name>
<organism evidence="11">
    <name type="scientific">Pristina longiseta</name>
    <dbReference type="NCBI Taxonomy" id="188231"/>
    <lineage>
        <taxon>Eukaryota</taxon>
        <taxon>Metazoa</taxon>
        <taxon>Spiralia</taxon>
        <taxon>Lophotrochozoa</taxon>
        <taxon>Annelida</taxon>
        <taxon>Clitellata</taxon>
        <taxon>Oligochaeta</taxon>
        <taxon>Tubificida</taxon>
        <taxon>Tubificina</taxon>
        <taxon>Naididae</taxon>
        <taxon>Naidinae</taxon>
        <taxon>Pristina</taxon>
    </lineage>
</organism>
<feature type="region of interest" description="Disordered" evidence="9">
    <location>
        <begin position="16"/>
        <end position="71"/>
    </location>
</feature>
<dbReference type="GO" id="GO:0045944">
    <property type="term" value="P:positive regulation of transcription by RNA polymerase II"/>
    <property type="evidence" value="ECO:0007669"/>
    <property type="project" value="UniProtKB-ARBA"/>
</dbReference>
<dbReference type="PRINTS" id="PR00024">
    <property type="entry name" value="HOMEOBOX"/>
</dbReference>
<dbReference type="InterPro" id="IPR017995">
    <property type="entry name" value="Homeobox_antennapedia"/>
</dbReference>
<dbReference type="FunFam" id="1.10.10.60:FF:000176">
    <property type="entry name" value="pancreas/duodenum homeobox protein 1"/>
    <property type="match status" value="1"/>
</dbReference>
<evidence type="ECO:0000256" key="5">
    <source>
        <dbReference type="ARBA" id="ARBA00038297"/>
    </source>
</evidence>
<keyword evidence="4 7" id="KW-0539">Nucleus</keyword>
<dbReference type="Pfam" id="PF00046">
    <property type="entry name" value="Homeodomain"/>
    <property type="match status" value="1"/>
</dbReference>
<feature type="domain" description="Homeobox" evidence="10">
    <location>
        <begin position="101"/>
        <end position="161"/>
    </location>
</feature>
<evidence type="ECO:0000259" key="10">
    <source>
        <dbReference type="PROSITE" id="PS50071"/>
    </source>
</evidence>
<evidence type="ECO:0000256" key="8">
    <source>
        <dbReference type="RuleBase" id="RU000682"/>
    </source>
</evidence>
<evidence type="ECO:0000256" key="3">
    <source>
        <dbReference type="ARBA" id="ARBA00023155"/>
    </source>
</evidence>
<protein>
    <recommendedName>
        <fullName evidence="6">Pancreas/duodenum homeobox protein 1</fullName>
    </recommendedName>
</protein>
<dbReference type="AlphaFoldDB" id="A0AA49K4Z3"/>
<evidence type="ECO:0000313" key="11">
    <source>
        <dbReference type="EMBL" id="WKZ08254.1"/>
    </source>
</evidence>
<evidence type="ECO:0000256" key="9">
    <source>
        <dbReference type="SAM" id="MobiDB-lite"/>
    </source>
</evidence>
<reference evidence="11" key="1">
    <citation type="journal article" date="2023" name="Genes (Basel)">
        <title>Spatial Colinear but Broken Temporal Expression of Duplicated ParaHox Genes in Asexually Reproducing Annelids, Nais communis and Pristina longiseta.</title>
        <authorList>
            <person name="Kostyuchenko R.P."/>
            <person name="Amosov A.V."/>
        </authorList>
    </citation>
    <scope>NUCLEOTIDE SEQUENCE</scope>
</reference>
<dbReference type="PANTHER" id="PTHR45664">
    <property type="entry name" value="PROTEIN ZERKNUELLT 1-RELATED"/>
    <property type="match status" value="1"/>
</dbReference>
<dbReference type="GO" id="GO:0005634">
    <property type="term" value="C:nucleus"/>
    <property type="evidence" value="ECO:0007669"/>
    <property type="project" value="UniProtKB-SubCell"/>
</dbReference>
<feature type="region of interest" description="Disordered" evidence="9">
    <location>
        <begin position="162"/>
        <end position="195"/>
    </location>
</feature>
<dbReference type="InterPro" id="IPR009057">
    <property type="entry name" value="Homeodomain-like_sf"/>
</dbReference>
<dbReference type="EMBL" id="OR050797">
    <property type="protein sequence ID" value="WKZ08254.1"/>
    <property type="molecule type" value="mRNA"/>
</dbReference>
<dbReference type="PROSITE" id="PS50071">
    <property type="entry name" value="HOMEOBOX_2"/>
    <property type="match status" value="1"/>
</dbReference>
<accession>A0AA49K4Z3</accession>
<dbReference type="InterPro" id="IPR020479">
    <property type="entry name" value="HD_metazoa"/>
</dbReference>
<dbReference type="Gene3D" id="1.10.10.60">
    <property type="entry name" value="Homeodomain-like"/>
    <property type="match status" value="1"/>
</dbReference>
<keyword evidence="3 7" id="KW-0371">Homeobox</keyword>
<comment type="similarity">
    <text evidence="5">Belongs to the Antp homeobox family. IPF1/XlHbox-8 subfamily.</text>
</comment>
<evidence type="ECO:0000256" key="1">
    <source>
        <dbReference type="ARBA" id="ARBA00022473"/>
    </source>
</evidence>
<evidence type="ECO:0000256" key="6">
    <source>
        <dbReference type="ARBA" id="ARBA00040412"/>
    </source>
</evidence>
<dbReference type="InterPro" id="IPR017970">
    <property type="entry name" value="Homeobox_CS"/>
</dbReference>
<dbReference type="PROSITE" id="PS00027">
    <property type="entry name" value="HOMEOBOX_1"/>
    <property type="match status" value="1"/>
</dbReference>
<feature type="compositionally biased region" description="Low complexity" evidence="9">
    <location>
        <begin position="16"/>
        <end position="37"/>
    </location>
</feature>
<dbReference type="GO" id="GO:0000978">
    <property type="term" value="F:RNA polymerase II cis-regulatory region sequence-specific DNA binding"/>
    <property type="evidence" value="ECO:0007669"/>
    <property type="project" value="TreeGrafter"/>
</dbReference>
<evidence type="ECO:0000256" key="2">
    <source>
        <dbReference type="ARBA" id="ARBA00023125"/>
    </source>
</evidence>
<keyword evidence="1" id="KW-0217">Developmental protein</keyword>
<dbReference type="GO" id="GO:0000981">
    <property type="term" value="F:DNA-binding transcription factor activity, RNA polymerase II-specific"/>
    <property type="evidence" value="ECO:0007669"/>
    <property type="project" value="InterPro"/>
</dbReference>
<feature type="DNA-binding region" description="Homeobox" evidence="7">
    <location>
        <begin position="103"/>
        <end position="162"/>
    </location>
</feature>
<dbReference type="SUPFAM" id="SSF46689">
    <property type="entry name" value="Homeodomain-like"/>
    <property type="match status" value="1"/>
</dbReference>
<evidence type="ECO:0000256" key="7">
    <source>
        <dbReference type="PROSITE-ProRule" id="PRU00108"/>
    </source>
</evidence>
<dbReference type="GO" id="GO:0048513">
    <property type="term" value="P:animal organ development"/>
    <property type="evidence" value="ECO:0007669"/>
    <property type="project" value="UniProtKB-ARBA"/>
</dbReference>
<proteinExistence type="evidence at transcript level"/>
<feature type="compositionally biased region" description="Polar residues" evidence="9">
    <location>
        <begin position="168"/>
        <end position="195"/>
    </location>
</feature>
<evidence type="ECO:0000256" key="4">
    <source>
        <dbReference type="ARBA" id="ARBA00023242"/>
    </source>
</evidence>
<dbReference type="SMART" id="SM00389">
    <property type="entry name" value="HOX"/>
    <property type="match status" value="1"/>
</dbReference>
<sequence length="315" mass="33795">MENDLLMTSSSAAASSSAFGLQSSPSSCSPSSTSPSSVMAEPLSINIPSSTRNSSVSGTSDRHQPATSSGSVVHYPWMKTTKSHAHQWKANWIGADYRTFDENKRTRTAYTRAQLLELEKEFHYDKYISRARRLEMAKVLRLTERHIKIWFQNRRMKWKKYEAGGSGKDQSPEGSNHQGLQLSSTSKGNSDGLSLLTTRYDGLGREIETSVGSAVDGPPSSSASTDVAAGCYANNDSLSPSSSSSSSSSPHAYRTSSAVLMNVTSGSCSGPHPPTSQRPLRLQQQQLGSTAAADVSVGHLAFSSCKSEIDIVGSE</sequence>
<dbReference type="PANTHER" id="PTHR45664:SF12">
    <property type="entry name" value="PANCREAS_DUODENUM HOMEOBOX PROTEIN 1"/>
    <property type="match status" value="1"/>
</dbReference>
<keyword evidence="2 7" id="KW-0238">DNA-binding</keyword>
<dbReference type="PRINTS" id="PR00025">
    <property type="entry name" value="ANTENNAPEDIA"/>
</dbReference>
<dbReference type="CDD" id="cd00086">
    <property type="entry name" value="homeodomain"/>
    <property type="match status" value="1"/>
</dbReference>
<comment type="subcellular location">
    <subcellularLocation>
        <location evidence="7 8">Nucleus</location>
    </subcellularLocation>
</comment>
<feature type="compositionally biased region" description="Low complexity" evidence="9">
    <location>
        <begin position="49"/>
        <end position="59"/>
    </location>
</feature>